<keyword evidence="3 4" id="KW-0539">Nucleus</keyword>
<evidence type="ECO:0000256" key="4">
    <source>
        <dbReference type="PROSITE-ProRule" id="PRU00267"/>
    </source>
</evidence>
<evidence type="ECO:0000259" key="6">
    <source>
        <dbReference type="PROSITE" id="PS50118"/>
    </source>
</evidence>
<sequence length="420" mass="45421">MYEGGYADGTYFDQHQQQQQQGHYSQQVQHQYSAHAAYGGFSEQHGHGDHNQGGQMVADMGCYGLHANGEFADISSLEPSIYPQQMMSEEQQQQFAASHQNGYPSATLPIVSGGPQLYRPQLSFNNSPTGSSQASTGSEEGEEFYGSWHPYKRSPPNASLMMASAVGGEMLDCKKRGGKTTKKRKPKKDPNEPQKPVSAYALFFRDTQAAIKGQNPNASFGEVSKIVASMWDGLDAEAKNNYKQKTEVAKKDYLKQLAAYRANQISRSGGNPCSMMEALGHTDYSIPSNNGGKLFAQGAAGSSPDSTTSHASDSKEAIAAADLGGKTLASMIAEPAPQQVLTATTTLTLRNKSDYDDASDASSYPLCVRTNSSSEQNDAHWDHDFRPNEGLVQHCRDVFNIWGPSRPPPSSAAPPGYLPV</sequence>
<dbReference type="SMART" id="SM00398">
    <property type="entry name" value="HMG"/>
    <property type="match status" value="1"/>
</dbReference>
<name>A0A914WT79_9BILA</name>
<keyword evidence="7" id="KW-1185">Reference proteome</keyword>
<dbReference type="GO" id="GO:0005634">
    <property type="term" value="C:nucleus"/>
    <property type="evidence" value="ECO:0007669"/>
    <property type="project" value="UniProtKB-SubCell"/>
</dbReference>
<feature type="region of interest" description="Disordered" evidence="5">
    <location>
        <begin position="106"/>
        <end position="150"/>
    </location>
</feature>
<dbReference type="InterPro" id="IPR009071">
    <property type="entry name" value="HMG_box_dom"/>
</dbReference>
<accession>A0A914WT79</accession>
<evidence type="ECO:0000256" key="2">
    <source>
        <dbReference type="ARBA" id="ARBA00023125"/>
    </source>
</evidence>
<dbReference type="CDD" id="cd21995">
    <property type="entry name" value="HMG-box_TOX-like"/>
    <property type="match status" value="1"/>
</dbReference>
<dbReference type="PROSITE" id="PS50118">
    <property type="entry name" value="HMG_BOX_2"/>
    <property type="match status" value="1"/>
</dbReference>
<evidence type="ECO:0000313" key="8">
    <source>
        <dbReference type="WBParaSite" id="PSAMB.scaffold517size48320.g6616.t1"/>
    </source>
</evidence>
<evidence type="ECO:0000256" key="3">
    <source>
        <dbReference type="ARBA" id="ARBA00023242"/>
    </source>
</evidence>
<feature type="DNA-binding region" description="HMG box" evidence="4">
    <location>
        <begin position="193"/>
        <end position="261"/>
    </location>
</feature>
<evidence type="ECO:0000256" key="5">
    <source>
        <dbReference type="SAM" id="MobiDB-lite"/>
    </source>
</evidence>
<reference evidence="8" key="1">
    <citation type="submission" date="2022-11" db="UniProtKB">
        <authorList>
            <consortium name="WormBaseParasite"/>
        </authorList>
    </citation>
    <scope>IDENTIFICATION</scope>
</reference>
<protein>
    <submittedName>
        <fullName evidence="8">HMG box domain-containing protein</fullName>
    </submittedName>
</protein>
<feature type="compositionally biased region" description="Basic residues" evidence="5">
    <location>
        <begin position="176"/>
        <end position="187"/>
    </location>
</feature>
<dbReference type="Pfam" id="PF00505">
    <property type="entry name" value="HMG_box"/>
    <property type="match status" value="1"/>
</dbReference>
<dbReference type="WBParaSite" id="PSAMB.scaffold517size48320.g6616.t1">
    <property type="protein sequence ID" value="PSAMB.scaffold517size48320.g6616.t1"/>
    <property type="gene ID" value="PSAMB.scaffold517size48320.g6616"/>
</dbReference>
<feature type="region of interest" description="Disordered" evidence="5">
    <location>
        <begin position="295"/>
        <end position="314"/>
    </location>
</feature>
<comment type="subcellular location">
    <subcellularLocation>
        <location evidence="1">Nucleus</location>
    </subcellularLocation>
</comment>
<dbReference type="InterPro" id="IPR036910">
    <property type="entry name" value="HMG_box_dom_sf"/>
</dbReference>
<dbReference type="PANTHER" id="PTHR45781:SF1">
    <property type="entry name" value="HMG BOX DOMAIN-CONTAINING PROTEIN"/>
    <property type="match status" value="1"/>
</dbReference>
<proteinExistence type="predicted"/>
<evidence type="ECO:0000256" key="1">
    <source>
        <dbReference type="ARBA" id="ARBA00004123"/>
    </source>
</evidence>
<keyword evidence="2 4" id="KW-0238">DNA-binding</keyword>
<feature type="domain" description="HMG box" evidence="6">
    <location>
        <begin position="193"/>
        <end position="261"/>
    </location>
</feature>
<dbReference type="SUPFAM" id="SSF47095">
    <property type="entry name" value="HMG-box"/>
    <property type="match status" value="1"/>
</dbReference>
<dbReference type="PRINTS" id="PR00886">
    <property type="entry name" value="HIGHMOBLTY12"/>
</dbReference>
<dbReference type="FunFam" id="1.10.30.10:FF:000005">
    <property type="entry name" value="TOX high mobility group box family member 3"/>
    <property type="match status" value="1"/>
</dbReference>
<dbReference type="Proteomes" id="UP000887566">
    <property type="component" value="Unplaced"/>
</dbReference>
<dbReference type="GO" id="GO:0006357">
    <property type="term" value="P:regulation of transcription by RNA polymerase II"/>
    <property type="evidence" value="ECO:0007669"/>
    <property type="project" value="TreeGrafter"/>
</dbReference>
<feature type="region of interest" description="Disordered" evidence="5">
    <location>
        <begin position="171"/>
        <end position="196"/>
    </location>
</feature>
<feature type="compositionally biased region" description="Polar residues" evidence="5">
    <location>
        <begin position="122"/>
        <end position="138"/>
    </location>
</feature>
<dbReference type="PANTHER" id="PTHR45781">
    <property type="entry name" value="AGAP000281-PA"/>
    <property type="match status" value="1"/>
</dbReference>
<dbReference type="Gene3D" id="1.10.30.10">
    <property type="entry name" value="High mobility group box domain"/>
    <property type="match status" value="1"/>
</dbReference>
<organism evidence="7 8">
    <name type="scientific">Plectus sambesii</name>
    <dbReference type="NCBI Taxonomy" id="2011161"/>
    <lineage>
        <taxon>Eukaryota</taxon>
        <taxon>Metazoa</taxon>
        <taxon>Ecdysozoa</taxon>
        <taxon>Nematoda</taxon>
        <taxon>Chromadorea</taxon>
        <taxon>Plectida</taxon>
        <taxon>Plectina</taxon>
        <taxon>Plectoidea</taxon>
        <taxon>Plectidae</taxon>
        <taxon>Plectus</taxon>
    </lineage>
</organism>
<dbReference type="AlphaFoldDB" id="A0A914WT79"/>
<dbReference type="GO" id="GO:0031490">
    <property type="term" value="F:chromatin DNA binding"/>
    <property type="evidence" value="ECO:0007669"/>
    <property type="project" value="TreeGrafter"/>
</dbReference>
<dbReference type="InterPro" id="IPR051365">
    <property type="entry name" value="TOX_HMG-box_domain"/>
</dbReference>
<evidence type="ECO:0000313" key="7">
    <source>
        <dbReference type="Proteomes" id="UP000887566"/>
    </source>
</evidence>